<name>A0AA40CUS2_9PEZI</name>
<gene>
    <name evidence="2" type="ORF">B0T16DRAFT_403874</name>
</gene>
<keyword evidence="3" id="KW-1185">Reference proteome</keyword>
<feature type="compositionally biased region" description="Low complexity" evidence="1">
    <location>
        <begin position="41"/>
        <end position="86"/>
    </location>
</feature>
<accession>A0AA40CUS2</accession>
<feature type="compositionally biased region" description="Basic residues" evidence="1">
    <location>
        <begin position="251"/>
        <end position="263"/>
    </location>
</feature>
<feature type="region of interest" description="Disordered" evidence="1">
    <location>
        <begin position="1"/>
        <end position="111"/>
    </location>
</feature>
<protein>
    <submittedName>
        <fullName evidence="2">Uncharacterized protein</fullName>
    </submittedName>
</protein>
<comment type="caution">
    <text evidence="2">The sequence shown here is derived from an EMBL/GenBank/DDBJ whole genome shotgun (WGS) entry which is preliminary data.</text>
</comment>
<feature type="compositionally biased region" description="Gly residues" evidence="1">
    <location>
        <begin position="131"/>
        <end position="141"/>
    </location>
</feature>
<sequence length="271" mass="28105">MSSQNRPPTAPNMADILNRINMGISHQAKILSSLNRPSPSPASTSTPTTSTTTGKSFSSLSSKPLSSTSSNPFNTSQNTTTTAANNDDNDDLNPSYLLAPNTGVGFTPTPSAASLTAEQRSLRDRLAKVGWKGGRGGAGKGSDGKKRPAAAVDSESEEELGRSAVGKARSRVQRDVSGGEGNGKSEEGGKGKAELQVAIRGVESAEKEVKGREGLSPEEDVKEGVEMVTATGDVSTSASGETQAPDGEAKAKKKKKNKKKKAKKQDVSTES</sequence>
<dbReference type="AlphaFoldDB" id="A0AA40CUS2"/>
<feature type="compositionally biased region" description="Basic and acidic residues" evidence="1">
    <location>
        <begin position="203"/>
        <end position="215"/>
    </location>
</feature>
<dbReference type="Proteomes" id="UP001174936">
    <property type="component" value="Unassembled WGS sequence"/>
</dbReference>
<feature type="compositionally biased region" description="Basic and acidic residues" evidence="1">
    <location>
        <begin position="183"/>
        <end position="193"/>
    </location>
</feature>
<proteinExistence type="predicted"/>
<organism evidence="2 3">
    <name type="scientific">Cercophora newfieldiana</name>
    <dbReference type="NCBI Taxonomy" id="92897"/>
    <lineage>
        <taxon>Eukaryota</taxon>
        <taxon>Fungi</taxon>
        <taxon>Dikarya</taxon>
        <taxon>Ascomycota</taxon>
        <taxon>Pezizomycotina</taxon>
        <taxon>Sordariomycetes</taxon>
        <taxon>Sordariomycetidae</taxon>
        <taxon>Sordariales</taxon>
        <taxon>Lasiosphaeriaceae</taxon>
        <taxon>Cercophora</taxon>
    </lineage>
</organism>
<feature type="region of interest" description="Disordered" evidence="1">
    <location>
        <begin position="125"/>
        <end position="271"/>
    </location>
</feature>
<reference evidence="2" key="1">
    <citation type="submission" date="2023-06" db="EMBL/GenBank/DDBJ databases">
        <title>Genome-scale phylogeny and comparative genomics of the fungal order Sordariales.</title>
        <authorList>
            <consortium name="Lawrence Berkeley National Laboratory"/>
            <person name="Hensen N."/>
            <person name="Bonometti L."/>
            <person name="Westerberg I."/>
            <person name="Brannstrom I.O."/>
            <person name="Guillou S."/>
            <person name="Cros-Aarteil S."/>
            <person name="Calhoun S."/>
            <person name="Haridas S."/>
            <person name="Kuo A."/>
            <person name="Mondo S."/>
            <person name="Pangilinan J."/>
            <person name="Riley R."/>
            <person name="Labutti K."/>
            <person name="Andreopoulos B."/>
            <person name="Lipzen A."/>
            <person name="Chen C."/>
            <person name="Yanf M."/>
            <person name="Daum C."/>
            <person name="Ng V."/>
            <person name="Clum A."/>
            <person name="Steindorff A."/>
            <person name="Ohm R."/>
            <person name="Martin F."/>
            <person name="Silar P."/>
            <person name="Natvig D."/>
            <person name="Lalanne C."/>
            <person name="Gautier V."/>
            <person name="Ament-Velasquez S.L."/>
            <person name="Kruys A."/>
            <person name="Hutchinson M.I."/>
            <person name="Powell A.J."/>
            <person name="Barry K."/>
            <person name="Miller A.N."/>
            <person name="Grigoriev I.V."/>
            <person name="Debuchy R."/>
            <person name="Gladieux P."/>
            <person name="Thoren M.H."/>
            <person name="Johannesson H."/>
        </authorList>
    </citation>
    <scope>NUCLEOTIDE SEQUENCE</scope>
    <source>
        <strain evidence="2">SMH2532-1</strain>
    </source>
</reference>
<dbReference type="EMBL" id="JAULSV010000002">
    <property type="protein sequence ID" value="KAK0651412.1"/>
    <property type="molecule type" value="Genomic_DNA"/>
</dbReference>
<evidence type="ECO:0000313" key="2">
    <source>
        <dbReference type="EMBL" id="KAK0651412.1"/>
    </source>
</evidence>
<evidence type="ECO:0000313" key="3">
    <source>
        <dbReference type="Proteomes" id="UP001174936"/>
    </source>
</evidence>
<evidence type="ECO:0000256" key="1">
    <source>
        <dbReference type="SAM" id="MobiDB-lite"/>
    </source>
</evidence>
<feature type="compositionally biased region" description="Polar residues" evidence="1">
    <location>
        <begin position="232"/>
        <end position="242"/>
    </location>
</feature>